<dbReference type="InterPro" id="IPR028389">
    <property type="entry name" value="POT1"/>
</dbReference>
<keyword evidence="6" id="KW-0238">DNA-binding</keyword>
<dbReference type="EMBL" id="JANJYJ010000002">
    <property type="protein sequence ID" value="KAK3228294.1"/>
    <property type="molecule type" value="Genomic_DNA"/>
</dbReference>
<keyword evidence="4" id="KW-0158">Chromosome</keyword>
<keyword evidence="7" id="KW-0539">Nucleus</keyword>
<evidence type="ECO:0000313" key="10">
    <source>
        <dbReference type="Proteomes" id="UP001281410"/>
    </source>
</evidence>
<dbReference type="Pfam" id="PF25507">
    <property type="entry name" value="OB_POT1A"/>
    <property type="match status" value="1"/>
</dbReference>
<keyword evidence="10" id="KW-1185">Reference proteome</keyword>
<evidence type="ECO:0000256" key="6">
    <source>
        <dbReference type="ARBA" id="ARBA00023125"/>
    </source>
</evidence>
<dbReference type="SUPFAM" id="SSF50249">
    <property type="entry name" value="Nucleic acid-binding proteins"/>
    <property type="match status" value="2"/>
</dbReference>
<dbReference type="InterPro" id="IPR057620">
    <property type="entry name" value="POT1A/B-like_OB"/>
</dbReference>
<feature type="domain" description="Telomeric single stranded DNA binding POT1/Cdc13" evidence="8">
    <location>
        <begin position="9"/>
        <end position="144"/>
    </location>
</feature>
<dbReference type="InterPro" id="IPR011564">
    <property type="entry name" value="Telomer_end-bd_POT1/Cdc13"/>
</dbReference>
<dbReference type="GO" id="GO:0098505">
    <property type="term" value="F:G-rich strand telomeric DNA binding"/>
    <property type="evidence" value="ECO:0007669"/>
    <property type="project" value="TreeGrafter"/>
</dbReference>
<organism evidence="9 10">
    <name type="scientific">Dipteronia sinensis</name>
    <dbReference type="NCBI Taxonomy" id="43782"/>
    <lineage>
        <taxon>Eukaryota</taxon>
        <taxon>Viridiplantae</taxon>
        <taxon>Streptophyta</taxon>
        <taxon>Embryophyta</taxon>
        <taxon>Tracheophyta</taxon>
        <taxon>Spermatophyta</taxon>
        <taxon>Magnoliopsida</taxon>
        <taxon>eudicotyledons</taxon>
        <taxon>Gunneridae</taxon>
        <taxon>Pentapetalae</taxon>
        <taxon>rosids</taxon>
        <taxon>malvids</taxon>
        <taxon>Sapindales</taxon>
        <taxon>Sapindaceae</taxon>
        <taxon>Hippocastanoideae</taxon>
        <taxon>Acereae</taxon>
        <taxon>Dipteronia</taxon>
    </lineage>
</organism>
<keyword evidence="5" id="KW-0779">Telomere</keyword>
<evidence type="ECO:0000256" key="5">
    <source>
        <dbReference type="ARBA" id="ARBA00022895"/>
    </source>
</evidence>
<protein>
    <recommendedName>
        <fullName evidence="8">Telomeric single stranded DNA binding POT1/Cdc13 domain-containing protein</fullName>
    </recommendedName>
</protein>
<dbReference type="SMART" id="SM00976">
    <property type="entry name" value="Telo_bind"/>
    <property type="match status" value="1"/>
</dbReference>
<evidence type="ECO:0000256" key="3">
    <source>
        <dbReference type="ARBA" id="ARBA00008442"/>
    </source>
</evidence>
<sequence>MEERDDYTFMTIKDAILAINQKVNLIGVVVEWGFPKQSKGSDSFCSLKIFDESRSTPGISVNIFAENMEKLPRVISVGDIIQLSHVMIKTHNGEAYALFNKKFSSFALYEGKNGEDFLPYQASLRFRPREQDKKFVGGLRKWLSNFQLGEDSRNIPLLREIKKGERMDLACKILHICEVAEGEWMAFVWDGTDTPPNHIHNKFFNAVSANLRLEDEMDNQLPVQLEPLPLSRDVLHSFPTVGSVLRVIIDQVNKKHVLHLLNTGKWMIFLNVLCQVNAGLWYGVLTHFTRLRYMPSEDPLILERQRPFEKRLSIQYGRMPFWSFPWISRITEVDYNDDKPPFVTLMDVLNHQKVTAKFRCTIRVVAALPCRAEDVRSPCGNYRMRLTLEDPTARIHAFVYGDDGEKFFDGYPSVVVLKRKLNKLLGVALSDDGKEIKDAPRNPPWVQCCLKSYYLDKNDKWGSRHYRIFDTKLVG</sequence>
<evidence type="ECO:0000259" key="8">
    <source>
        <dbReference type="SMART" id="SM00976"/>
    </source>
</evidence>
<evidence type="ECO:0000256" key="2">
    <source>
        <dbReference type="ARBA" id="ARBA00004574"/>
    </source>
</evidence>
<dbReference type="AlphaFoldDB" id="A0AAE0EHI4"/>
<dbReference type="PANTHER" id="PTHR14513:SF0">
    <property type="entry name" value="PROTECTION OF TELOMERES PROTEIN 1"/>
    <property type="match status" value="1"/>
</dbReference>
<evidence type="ECO:0000256" key="7">
    <source>
        <dbReference type="ARBA" id="ARBA00023242"/>
    </source>
</evidence>
<proteinExistence type="inferred from homology"/>
<dbReference type="InterPro" id="IPR012340">
    <property type="entry name" value="NA-bd_OB-fold"/>
</dbReference>
<comment type="similarity">
    <text evidence="3">Belongs to the telombin family.</text>
</comment>
<gene>
    <name evidence="9" type="ORF">Dsin_008156</name>
</gene>
<dbReference type="FunFam" id="2.40.50.140:FF:000119">
    <property type="entry name" value="Protection of telomeres 1 homolog"/>
    <property type="match status" value="1"/>
</dbReference>
<comment type="caution">
    <text evidence="9">The sequence shown here is derived from an EMBL/GenBank/DDBJ whole genome shotgun (WGS) entry which is preliminary data.</text>
</comment>
<dbReference type="GO" id="GO:0016233">
    <property type="term" value="P:telomere capping"/>
    <property type="evidence" value="ECO:0007669"/>
    <property type="project" value="TreeGrafter"/>
</dbReference>
<dbReference type="GO" id="GO:0032210">
    <property type="term" value="P:regulation of telomere maintenance via telomerase"/>
    <property type="evidence" value="ECO:0007669"/>
    <property type="project" value="TreeGrafter"/>
</dbReference>
<evidence type="ECO:0000256" key="1">
    <source>
        <dbReference type="ARBA" id="ARBA00004123"/>
    </source>
</evidence>
<comment type="subcellular location">
    <subcellularLocation>
        <location evidence="2">Chromosome</location>
        <location evidence="2">Telomere</location>
    </subcellularLocation>
    <subcellularLocation>
        <location evidence="1">Nucleus</location>
    </subcellularLocation>
</comment>
<name>A0AAE0EHI4_9ROSI</name>
<dbReference type="GO" id="GO:0000783">
    <property type="term" value="C:nuclear telomere cap complex"/>
    <property type="evidence" value="ECO:0007669"/>
    <property type="project" value="TreeGrafter"/>
</dbReference>
<evidence type="ECO:0000313" key="9">
    <source>
        <dbReference type="EMBL" id="KAK3228294.1"/>
    </source>
</evidence>
<dbReference type="Proteomes" id="UP001281410">
    <property type="component" value="Unassembled WGS sequence"/>
</dbReference>
<evidence type="ECO:0000256" key="4">
    <source>
        <dbReference type="ARBA" id="ARBA00022454"/>
    </source>
</evidence>
<dbReference type="Pfam" id="PF02765">
    <property type="entry name" value="POT1"/>
    <property type="match status" value="1"/>
</dbReference>
<accession>A0AAE0EHI4</accession>
<dbReference type="PANTHER" id="PTHR14513">
    <property type="entry name" value="PROTECTION OF TELOMERES 1"/>
    <property type="match status" value="1"/>
</dbReference>
<dbReference type="Gene3D" id="2.40.50.140">
    <property type="entry name" value="Nucleic acid-binding proteins"/>
    <property type="match status" value="2"/>
</dbReference>
<reference evidence="9" key="1">
    <citation type="journal article" date="2023" name="Plant J.">
        <title>Genome sequences and population genomics provide insights into the demographic history, inbreeding, and mutation load of two 'living fossil' tree species of Dipteronia.</title>
        <authorList>
            <person name="Feng Y."/>
            <person name="Comes H.P."/>
            <person name="Chen J."/>
            <person name="Zhu S."/>
            <person name="Lu R."/>
            <person name="Zhang X."/>
            <person name="Li P."/>
            <person name="Qiu J."/>
            <person name="Olsen K.M."/>
            <person name="Qiu Y."/>
        </authorList>
    </citation>
    <scope>NUCLEOTIDE SEQUENCE</scope>
    <source>
        <strain evidence="9">NBL</strain>
    </source>
</reference>
<dbReference type="CDD" id="cd04497">
    <property type="entry name" value="hPOT1_OB1_like"/>
    <property type="match status" value="1"/>
</dbReference>
<dbReference type="GO" id="GO:0010521">
    <property type="term" value="F:telomerase inhibitor activity"/>
    <property type="evidence" value="ECO:0007669"/>
    <property type="project" value="TreeGrafter"/>
</dbReference>